<sequence>MPTFWILAGVLTACSFFKSKQESAKHDINPAPRAAFRAARLTPTTFVLSEYNDVYREHPQIYVKIIPAARTILIIDTGCGGATVDPDIEMTSLRRYIEEVKLDCNGGAALNEVKNTEYVVVLSHCHYDHILGVEQFRDSPILVSSHSPSFVSKSNLPTHSLCESLGIETPTYIPTLVPHQHTIHSRTRVSLGVSILHTPGHTPDELAVYDAAEKMLYVGDSLYEEEAIIFPKEGSIVEWKTSIEYLIAFVKGENQTGQVRINSGHRTVCQPALEVLDAAKEFMEDVVSGRVPVRERVTVRGEENVVYQQKGGRFALRCPERLVLAARKMSEV</sequence>
<dbReference type="Gene3D" id="3.60.15.10">
    <property type="entry name" value="Ribonuclease Z/Hydroxyacylglutathione hydrolase-like"/>
    <property type="match status" value="1"/>
</dbReference>
<feature type="chain" id="PRO_5042182930" evidence="1">
    <location>
        <begin position="17"/>
        <end position="332"/>
    </location>
</feature>
<keyword evidence="4" id="KW-1185">Reference proteome</keyword>
<proteinExistence type="predicted"/>
<name>A0AAD7IC26_9AGAR</name>
<dbReference type="InterPro" id="IPR050855">
    <property type="entry name" value="NDM-1-like"/>
</dbReference>
<gene>
    <name evidence="3" type="ORF">DFH07DRAFT_839891</name>
</gene>
<dbReference type="SUPFAM" id="SSF56281">
    <property type="entry name" value="Metallo-hydrolase/oxidoreductase"/>
    <property type="match status" value="1"/>
</dbReference>
<organism evidence="3 4">
    <name type="scientific">Mycena maculata</name>
    <dbReference type="NCBI Taxonomy" id="230809"/>
    <lineage>
        <taxon>Eukaryota</taxon>
        <taxon>Fungi</taxon>
        <taxon>Dikarya</taxon>
        <taxon>Basidiomycota</taxon>
        <taxon>Agaricomycotina</taxon>
        <taxon>Agaricomycetes</taxon>
        <taxon>Agaricomycetidae</taxon>
        <taxon>Agaricales</taxon>
        <taxon>Marasmiineae</taxon>
        <taxon>Mycenaceae</taxon>
        <taxon>Mycena</taxon>
    </lineage>
</organism>
<dbReference type="PANTHER" id="PTHR42951">
    <property type="entry name" value="METALLO-BETA-LACTAMASE DOMAIN-CONTAINING"/>
    <property type="match status" value="1"/>
</dbReference>
<reference evidence="3" key="1">
    <citation type="submission" date="2023-03" db="EMBL/GenBank/DDBJ databases">
        <title>Massive genome expansion in bonnet fungi (Mycena s.s.) driven by repeated elements and novel gene families across ecological guilds.</title>
        <authorList>
            <consortium name="Lawrence Berkeley National Laboratory"/>
            <person name="Harder C.B."/>
            <person name="Miyauchi S."/>
            <person name="Viragh M."/>
            <person name="Kuo A."/>
            <person name="Thoen E."/>
            <person name="Andreopoulos B."/>
            <person name="Lu D."/>
            <person name="Skrede I."/>
            <person name="Drula E."/>
            <person name="Henrissat B."/>
            <person name="Morin E."/>
            <person name="Kohler A."/>
            <person name="Barry K."/>
            <person name="LaButti K."/>
            <person name="Morin E."/>
            <person name="Salamov A."/>
            <person name="Lipzen A."/>
            <person name="Mereny Z."/>
            <person name="Hegedus B."/>
            <person name="Baldrian P."/>
            <person name="Stursova M."/>
            <person name="Weitz H."/>
            <person name="Taylor A."/>
            <person name="Grigoriev I.V."/>
            <person name="Nagy L.G."/>
            <person name="Martin F."/>
            <person name="Kauserud H."/>
        </authorList>
    </citation>
    <scope>NUCLEOTIDE SEQUENCE</scope>
    <source>
        <strain evidence="3">CBHHK188m</strain>
    </source>
</reference>
<dbReference type="PANTHER" id="PTHR42951:SF4">
    <property type="entry name" value="ACYL-COENZYME A THIOESTERASE MBLAC2"/>
    <property type="match status" value="1"/>
</dbReference>
<feature type="signal peptide" evidence="1">
    <location>
        <begin position="1"/>
        <end position="16"/>
    </location>
</feature>
<evidence type="ECO:0000259" key="2">
    <source>
        <dbReference type="SMART" id="SM00849"/>
    </source>
</evidence>
<keyword evidence="1" id="KW-0732">Signal</keyword>
<comment type="caution">
    <text evidence="3">The sequence shown here is derived from an EMBL/GenBank/DDBJ whole genome shotgun (WGS) entry which is preliminary data.</text>
</comment>
<dbReference type="Proteomes" id="UP001215280">
    <property type="component" value="Unassembled WGS sequence"/>
</dbReference>
<dbReference type="CDD" id="cd06262">
    <property type="entry name" value="metallo-hydrolase-like_MBL-fold"/>
    <property type="match status" value="1"/>
</dbReference>
<feature type="domain" description="Metallo-beta-lactamase" evidence="2">
    <location>
        <begin position="60"/>
        <end position="265"/>
    </location>
</feature>
<accession>A0AAD7IC26</accession>
<dbReference type="InterPro" id="IPR036866">
    <property type="entry name" value="RibonucZ/Hydroxyglut_hydro"/>
</dbReference>
<dbReference type="Pfam" id="PF00753">
    <property type="entry name" value="Lactamase_B"/>
    <property type="match status" value="1"/>
</dbReference>
<protein>
    <submittedName>
        <fullName evidence="3">Metallo-hydrolase/oxidoreductase</fullName>
    </submittedName>
</protein>
<dbReference type="SMART" id="SM00849">
    <property type="entry name" value="Lactamase_B"/>
    <property type="match status" value="1"/>
</dbReference>
<evidence type="ECO:0000313" key="3">
    <source>
        <dbReference type="EMBL" id="KAJ7739779.1"/>
    </source>
</evidence>
<evidence type="ECO:0000256" key="1">
    <source>
        <dbReference type="SAM" id="SignalP"/>
    </source>
</evidence>
<dbReference type="AlphaFoldDB" id="A0AAD7IC26"/>
<dbReference type="InterPro" id="IPR001279">
    <property type="entry name" value="Metallo-B-lactamas"/>
</dbReference>
<dbReference type="EMBL" id="JARJLG010000130">
    <property type="protein sequence ID" value="KAJ7739779.1"/>
    <property type="molecule type" value="Genomic_DNA"/>
</dbReference>
<evidence type="ECO:0000313" key="4">
    <source>
        <dbReference type="Proteomes" id="UP001215280"/>
    </source>
</evidence>